<dbReference type="PANTHER" id="PTHR21451">
    <property type="entry name" value="HISTONE H3 METHYLTRANSFERASE"/>
    <property type="match status" value="1"/>
</dbReference>
<dbReference type="InterPro" id="IPR025789">
    <property type="entry name" value="DOT1_dom"/>
</dbReference>
<evidence type="ECO:0000259" key="12">
    <source>
        <dbReference type="PROSITE" id="PS51569"/>
    </source>
</evidence>
<dbReference type="GO" id="GO:0005634">
    <property type="term" value="C:nucleus"/>
    <property type="evidence" value="ECO:0007669"/>
    <property type="project" value="UniProtKB-SubCell"/>
</dbReference>
<dbReference type="Proteomes" id="UP000772434">
    <property type="component" value="Unassembled WGS sequence"/>
</dbReference>
<evidence type="ECO:0000256" key="8">
    <source>
        <dbReference type="ARBA" id="ARBA00023242"/>
    </source>
</evidence>
<sequence>MVKERLATLNLAFESLPPLSSLQGKFFEEVIEQTYARCVKPQLALLKLTPDKTWSSKVYGELMPHLLDEMFERAKIGKDSLFVDLGSGVGNVVAQASLSTGCASFGIEVCKGPSEIASTFTEQVAARGSIWGMKAGTIKVECGDMLNNKLVPLVIASADMVLVNNKVFSAEREWIYF</sequence>
<keyword evidence="6 11" id="KW-0949">S-adenosyl-L-methionine</keyword>
<evidence type="ECO:0000256" key="9">
    <source>
        <dbReference type="ARBA" id="ARBA00029821"/>
    </source>
</evidence>
<evidence type="ECO:0000313" key="13">
    <source>
        <dbReference type="EMBL" id="KAF9065238.1"/>
    </source>
</evidence>
<keyword evidence="5 11" id="KW-0808">Transferase</keyword>
<evidence type="ECO:0000256" key="10">
    <source>
        <dbReference type="ARBA" id="ARBA00047770"/>
    </source>
</evidence>
<comment type="function">
    <text evidence="11">Histone methyltransferase that specifically trimethylates histone H3 to form H3K79me3. This methylation is required for telomere silencing and for the pachytene checkpoint during the meiotic cell cycle by allowing the recruitment of RAD9 to double strand breaks. Nucleosomes are preferred as substrate compared to free histone.</text>
</comment>
<dbReference type="EC" id="2.1.1.360" evidence="2 11"/>
<dbReference type="EMBL" id="JADNRY010000107">
    <property type="protein sequence ID" value="KAF9065238.1"/>
    <property type="molecule type" value="Genomic_DNA"/>
</dbReference>
<keyword evidence="14" id="KW-1185">Reference proteome</keyword>
<gene>
    <name evidence="13" type="ORF">BDP27DRAFT_1229275</name>
</gene>
<dbReference type="Gene3D" id="3.40.50.150">
    <property type="entry name" value="Vaccinia Virus protein VP39"/>
    <property type="match status" value="1"/>
</dbReference>
<keyword evidence="8 11" id="KW-0539">Nucleus</keyword>
<keyword evidence="7 11" id="KW-0156">Chromatin regulator</keyword>
<evidence type="ECO:0000256" key="6">
    <source>
        <dbReference type="ARBA" id="ARBA00022691"/>
    </source>
</evidence>
<evidence type="ECO:0000256" key="7">
    <source>
        <dbReference type="ARBA" id="ARBA00022853"/>
    </source>
</evidence>
<dbReference type="GO" id="GO:0032259">
    <property type="term" value="P:methylation"/>
    <property type="evidence" value="ECO:0007669"/>
    <property type="project" value="UniProtKB-KW"/>
</dbReference>
<evidence type="ECO:0000256" key="4">
    <source>
        <dbReference type="ARBA" id="ARBA00022603"/>
    </source>
</evidence>
<dbReference type="Gene3D" id="1.10.260.170">
    <property type="match status" value="1"/>
</dbReference>
<evidence type="ECO:0000256" key="5">
    <source>
        <dbReference type="ARBA" id="ARBA00022679"/>
    </source>
</evidence>
<protein>
    <recommendedName>
        <fullName evidence="3 11">Histone-lysine N-methyltransferase, H3 lysine-79 specific</fullName>
        <ecNumber evidence="2 11">2.1.1.360</ecNumber>
    </recommendedName>
    <alternativeName>
        <fullName evidence="9 11">Histone H3-K79 methyltransferase</fullName>
    </alternativeName>
</protein>
<comment type="subcellular location">
    <subcellularLocation>
        <location evidence="1 11">Nucleus</location>
    </subcellularLocation>
</comment>
<dbReference type="PROSITE" id="PS51569">
    <property type="entry name" value="DOT1"/>
    <property type="match status" value="1"/>
</dbReference>
<keyword evidence="4 11" id="KW-0489">Methyltransferase</keyword>
<evidence type="ECO:0000313" key="14">
    <source>
        <dbReference type="Proteomes" id="UP000772434"/>
    </source>
</evidence>
<comment type="catalytic activity">
    <reaction evidence="10 11">
        <text>L-lysyl(79)-[histone H3] + 3 S-adenosyl-L-methionine = N(6),N(6),N(6)-trimethyl-L-lysyl(79)-[histone H3] + 3 S-adenosyl-L-homocysteine + 3 H(+)</text>
        <dbReference type="Rhea" id="RHEA:60328"/>
        <dbReference type="Rhea" id="RHEA-COMP:15549"/>
        <dbReference type="Rhea" id="RHEA-COMP:15552"/>
        <dbReference type="ChEBI" id="CHEBI:15378"/>
        <dbReference type="ChEBI" id="CHEBI:29969"/>
        <dbReference type="ChEBI" id="CHEBI:57856"/>
        <dbReference type="ChEBI" id="CHEBI:59789"/>
        <dbReference type="ChEBI" id="CHEBI:61961"/>
        <dbReference type="EC" id="2.1.1.360"/>
    </reaction>
</comment>
<dbReference type="Pfam" id="PF08123">
    <property type="entry name" value="DOT1"/>
    <property type="match status" value="1"/>
</dbReference>
<name>A0A9P5U4Y3_9AGAR</name>
<evidence type="ECO:0000256" key="11">
    <source>
        <dbReference type="RuleBase" id="RU271113"/>
    </source>
</evidence>
<comment type="miscellaneous">
    <text evidence="11">In contrast to other lysine histone methyltransferases, it does not contain a SET domain, suggesting the existence of another mechanism for methylation of lysine residues of histones.</text>
</comment>
<dbReference type="GO" id="GO:0000077">
    <property type="term" value="P:DNA damage checkpoint signaling"/>
    <property type="evidence" value="ECO:0007669"/>
    <property type="project" value="TreeGrafter"/>
</dbReference>
<dbReference type="GO" id="GO:0140956">
    <property type="term" value="F:histone H3K79 trimethyltransferase activity"/>
    <property type="evidence" value="ECO:0007669"/>
    <property type="project" value="UniProtKB-EC"/>
</dbReference>
<feature type="domain" description="DOT1" evidence="12">
    <location>
        <begin position="1"/>
        <end position="177"/>
    </location>
</feature>
<comment type="similarity">
    <text evidence="11">Belongs to the class I-like SAM-binding methyltransferase superfamily. DOT1 family.</text>
</comment>
<proteinExistence type="inferred from homology"/>
<comment type="caution">
    <text evidence="13">The sequence shown here is derived from an EMBL/GenBank/DDBJ whole genome shotgun (WGS) entry which is preliminary data.</text>
</comment>
<dbReference type="PANTHER" id="PTHR21451:SF0">
    <property type="entry name" value="HISTONE-LYSINE N-METHYLTRANSFERASE, H3 LYSINE-79 SPECIFIC"/>
    <property type="match status" value="1"/>
</dbReference>
<reference evidence="13" key="1">
    <citation type="submission" date="2020-11" db="EMBL/GenBank/DDBJ databases">
        <authorList>
            <consortium name="DOE Joint Genome Institute"/>
            <person name="Ahrendt S."/>
            <person name="Riley R."/>
            <person name="Andreopoulos W."/>
            <person name="Labutti K."/>
            <person name="Pangilinan J."/>
            <person name="Ruiz-Duenas F.J."/>
            <person name="Barrasa J.M."/>
            <person name="Sanchez-Garcia M."/>
            <person name="Camarero S."/>
            <person name="Miyauchi S."/>
            <person name="Serrano A."/>
            <person name="Linde D."/>
            <person name="Babiker R."/>
            <person name="Drula E."/>
            <person name="Ayuso-Fernandez I."/>
            <person name="Pacheco R."/>
            <person name="Padilla G."/>
            <person name="Ferreira P."/>
            <person name="Barriuso J."/>
            <person name="Kellner H."/>
            <person name="Castanera R."/>
            <person name="Alfaro M."/>
            <person name="Ramirez L."/>
            <person name="Pisabarro A.G."/>
            <person name="Kuo A."/>
            <person name="Tritt A."/>
            <person name="Lipzen A."/>
            <person name="He G."/>
            <person name="Yan M."/>
            <person name="Ng V."/>
            <person name="Cullen D."/>
            <person name="Martin F."/>
            <person name="Rosso M.-N."/>
            <person name="Henrissat B."/>
            <person name="Hibbett D."/>
            <person name="Martinez A.T."/>
            <person name="Grigoriev I.V."/>
        </authorList>
    </citation>
    <scope>NUCLEOTIDE SEQUENCE</scope>
    <source>
        <strain evidence="13">AH 40177</strain>
    </source>
</reference>
<dbReference type="OrthoDB" id="443402at2759"/>
<organism evidence="13 14">
    <name type="scientific">Rhodocollybia butyracea</name>
    <dbReference type="NCBI Taxonomy" id="206335"/>
    <lineage>
        <taxon>Eukaryota</taxon>
        <taxon>Fungi</taxon>
        <taxon>Dikarya</taxon>
        <taxon>Basidiomycota</taxon>
        <taxon>Agaricomycotina</taxon>
        <taxon>Agaricomycetes</taxon>
        <taxon>Agaricomycetidae</taxon>
        <taxon>Agaricales</taxon>
        <taxon>Marasmiineae</taxon>
        <taxon>Omphalotaceae</taxon>
        <taxon>Rhodocollybia</taxon>
    </lineage>
</organism>
<evidence type="ECO:0000256" key="1">
    <source>
        <dbReference type="ARBA" id="ARBA00004123"/>
    </source>
</evidence>
<dbReference type="GO" id="GO:0006281">
    <property type="term" value="P:DNA repair"/>
    <property type="evidence" value="ECO:0007669"/>
    <property type="project" value="TreeGrafter"/>
</dbReference>
<dbReference type="InterPro" id="IPR029063">
    <property type="entry name" value="SAM-dependent_MTases_sf"/>
</dbReference>
<accession>A0A9P5U4Y3</accession>
<dbReference type="InterPro" id="IPR030445">
    <property type="entry name" value="H3-K79_meTrfase"/>
</dbReference>
<dbReference type="SUPFAM" id="SSF53335">
    <property type="entry name" value="S-adenosyl-L-methionine-dependent methyltransferases"/>
    <property type="match status" value="1"/>
</dbReference>
<comment type="activity regulation">
    <text evidence="11">Ubiquitination of histone H2B to form H2BK123ub1 is required for efficient DOT1 methyltransferase activity on histone H3.</text>
</comment>
<evidence type="ECO:0000256" key="2">
    <source>
        <dbReference type="ARBA" id="ARBA00012190"/>
    </source>
</evidence>
<evidence type="ECO:0000256" key="3">
    <source>
        <dbReference type="ARBA" id="ARBA00020987"/>
    </source>
</evidence>
<dbReference type="AlphaFoldDB" id="A0A9P5U4Y3"/>